<name>A0A9Q1GM55_9CARY</name>
<keyword evidence="2" id="KW-1185">Reference proteome</keyword>
<dbReference type="Proteomes" id="UP001153076">
    <property type="component" value="Unassembled WGS sequence"/>
</dbReference>
<organism evidence="1 2">
    <name type="scientific">Carnegiea gigantea</name>
    <dbReference type="NCBI Taxonomy" id="171969"/>
    <lineage>
        <taxon>Eukaryota</taxon>
        <taxon>Viridiplantae</taxon>
        <taxon>Streptophyta</taxon>
        <taxon>Embryophyta</taxon>
        <taxon>Tracheophyta</taxon>
        <taxon>Spermatophyta</taxon>
        <taxon>Magnoliopsida</taxon>
        <taxon>eudicotyledons</taxon>
        <taxon>Gunneridae</taxon>
        <taxon>Pentapetalae</taxon>
        <taxon>Caryophyllales</taxon>
        <taxon>Cactineae</taxon>
        <taxon>Cactaceae</taxon>
        <taxon>Cactoideae</taxon>
        <taxon>Echinocereeae</taxon>
        <taxon>Carnegiea</taxon>
    </lineage>
</organism>
<proteinExistence type="predicted"/>
<evidence type="ECO:0008006" key="3">
    <source>
        <dbReference type="Google" id="ProtNLM"/>
    </source>
</evidence>
<reference evidence="1" key="1">
    <citation type="submission" date="2022-04" db="EMBL/GenBank/DDBJ databases">
        <title>Carnegiea gigantea Genome sequencing and assembly v2.</title>
        <authorList>
            <person name="Copetti D."/>
            <person name="Sanderson M.J."/>
            <person name="Burquez A."/>
            <person name="Wojciechowski M.F."/>
        </authorList>
    </citation>
    <scope>NUCLEOTIDE SEQUENCE</scope>
    <source>
        <strain evidence="1">SGP5-SGP5p</strain>
        <tissue evidence="1">Aerial part</tissue>
    </source>
</reference>
<gene>
    <name evidence="1" type="ORF">Cgig2_032909</name>
</gene>
<evidence type="ECO:0000313" key="2">
    <source>
        <dbReference type="Proteomes" id="UP001153076"/>
    </source>
</evidence>
<dbReference type="EMBL" id="JAKOGI010002582">
    <property type="protein sequence ID" value="KAJ8421711.1"/>
    <property type="molecule type" value="Genomic_DNA"/>
</dbReference>
<dbReference type="AlphaFoldDB" id="A0A9Q1GM55"/>
<comment type="caution">
    <text evidence="1">The sequence shown here is derived from an EMBL/GenBank/DDBJ whole genome shotgun (WGS) entry which is preliminary data.</text>
</comment>
<protein>
    <recommendedName>
        <fullName evidence="3">Ubiquitin-like protease family profile domain-containing protein</fullName>
    </recommendedName>
</protein>
<evidence type="ECO:0000313" key="1">
    <source>
        <dbReference type="EMBL" id="KAJ8421711.1"/>
    </source>
</evidence>
<accession>A0A9Q1GM55</accession>
<sequence length="229" mass="26314">MITNIDLEEAGWTHVLADFVKGLIYVIPKHNAGDHAGKYYLRGLPLIYTRAFFNRGSILLELLMPLFDDPGKHWLLMTINLERRRYVMYDFLAQDDQSQEEKAVAGPWDKRHAIIPGWMGKCQGLRGDIFASVDGLMTHTYTSFLVAIVRANSTSTSPRSKSWTDYVTYRHPCSCTERKKLLLQAHEFNYFYTKPLGFIGGVALLWDSSKVYVTRITKESMHVLFIVKV</sequence>